<dbReference type="eggNOG" id="COG2318">
    <property type="taxonomic scope" value="Bacteria"/>
</dbReference>
<dbReference type="Gene3D" id="1.20.120.450">
    <property type="entry name" value="dinb family like domain"/>
    <property type="match status" value="1"/>
</dbReference>
<dbReference type="KEGG" id="sth:STH936"/>
<dbReference type="AlphaFoldDB" id="Q67QX2"/>
<keyword evidence="3" id="KW-1185">Reference proteome</keyword>
<sequence length="198" mass="23362">MNGCRRAAIRWAGRRDFGRPGKSIGLEERGHHPAARAVAACRGGNPMLAFDLYRHWETDLRPFTVNALRRMTPEQLAWKPPGWHSSAFELAEHMALCEWVWIYRNALKVVPWEARWESGRFPDLDSLLQYWDEIHRVTVQWLKDTPISQLGRKLPMPYPDMPWATMDWVIYHVMEHEIHHRGQIFMLMRMQGIDPPEI</sequence>
<dbReference type="STRING" id="292459.STH936"/>
<dbReference type="EMBL" id="AP006840">
    <property type="protein sequence ID" value="BAD39921.1"/>
    <property type="molecule type" value="Genomic_DNA"/>
</dbReference>
<protein>
    <submittedName>
        <fullName evidence="2">Conserved domain protein</fullName>
    </submittedName>
</protein>
<dbReference type="InterPro" id="IPR024775">
    <property type="entry name" value="DinB-like"/>
</dbReference>
<evidence type="ECO:0000313" key="2">
    <source>
        <dbReference type="EMBL" id="BAD39921.1"/>
    </source>
</evidence>
<name>Q67QX2_SYMTH</name>
<gene>
    <name evidence="2" type="ordered locus">STH936</name>
</gene>
<dbReference type="SUPFAM" id="SSF109854">
    <property type="entry name" value="DinB/YfiT-like putative metalloenzymes"/>
    <property type="match status" value="1"/>
</dbReference>
<feature type="domain" description="DinB-like" evidence="1">
    <location>
        <begin position="65"/>
        <end position="184"/>
    </location>
</feature>
<evidence type="ECO:0000313" key="3">
    <source>
        <dbReference type="Proteomes" id="UP000000417"/>
    </source>
</evidence>
<evidence type="ECO:0000259" key="1">
    <source>
        <dbReference type="Pfam" id="PF12867"/>
    </source>
</evidence>
<dbReference type="InterPro" id="IPR034660">
    <property type="entry name" value="DinB/YfiT-like"/>
</dbReference>
<proteinExistence type="predicted"/>
<reference evidence="2 3" key="1">
    <citation type="journal article" date="2004" name="Nucleic Acids Res.">
        <title>Genome sequence of Symbiobacterium thermophilum, an uncultivable bacterium that depends on microbial commensalism.</title>
        <authorList>
            <person name="Ueda K."/>
            <person name="Yamashita A."/>
            <person name="Ishikawa J."/>
            <person name="Shimada M."/>
            <person name="Watsuji T."/>
            <person name="Morimura K."/>
            <person name="Ikeda H."/>
            <person name="Hattori M."/>
            <person name="Beppu T."/>
        </authorList>
    </citation>
    <scope>NUCLEOTIDE SEQUENCE [LARGE SCALE GENOMIC DNA]</scope>
    <source>
        <strain evidence="3">T / IAM 14863</strain>
    </source>
</reference>
<dbReference type="Proteomes" id="UP000000417">
    <property type="component" value="Chromosome"/>
</dbReference>
<organism evidence="2 3">
    <name type="scientific">Symbiobacterium thermophilum (strain DSM 24528 / JCM 14929 / IAM 14863 / T)</name>
    <dbReference type="NCBI Taxonomy" id="292459"/>
    <lineage>
        <taxon>Bacteria</taxon>
        <taxon>Bacillati</taxon>
        <taxon>Bacillota</taxon>
        <taxon>Clostridia</taxon>
        <taxon>Eubacteriales</taxon>
        <taxon>Symbiobacteriaceae</taxon>
        <taxon>Symbiobacterium</taxon>
    </lineage>
</organism>
<dbReference type="Pfam" id="PF12867">
    <property type="entry name" value="DinB_2"/>
    <property type="match status" value="1"/>
</dbReference>
<dbReference type="HOGENOM" id="CLU_1377506_0_0_9"/>
<accession>Q67QX2</accession>